<protein>
    <recommendedName>
        <fullName evidence="3">Aminotransferase-like plant mobile domain-containing protein</fullName>
    </recommendedName>
</protein>
<evidence type="ECO:0000313" key="2">
    <source>
        <dbReference type="Proteomes" id="UP000289738"/>
    </source>
</evidence>
<dbReference type="AlphaFoldDB" id="A0A444XLI1"/>
<dbReference type="Proteomes" id="UP000289738">
    <property type="component" value="Chromosome B09"/>
</dbReference>
<accession>A0A444XLI1</accession>
<organism evidence="1 2">
    <name type="scientific">Arachis hypogaea</name>
    <name type="common">Peanut</name>
    <dbReference type="NCBI Taxonomy" id="3818"/>
    <lineage>
        <taxon>Eukaryota</taxon>
        <taxon>Viridiplantae</taxon>
        <taxon>Streptophyta</taxon>
        <taxon>Embryophyta</taxon>
        <taxon>Tracheophyta</taxon>
        <taxon>Spermatophyta</taxon>
        <taxon>Magnoliopsida</taxon>
        <taxon>eudicotyledons</taxon>
        <taxon>Gunneridae</taxon>
        <taxon>Pentapetalae</taxon>
        <taxon>rosids</taxon>
        <taxon>fabids</taxon>
        <taxon>Fabales</taxon>
        <taxon>Fabaceae</taxon>
        <taxon>Papilionoideae</taxon>
        <taxon>50 kb inversion clade</taxon>
        <taxon>dalbergioids sensu lato</taxon>
        <taxon>Dalbergieae</taxon>
        <taxon>Pterocarpus clade</taxon>
        <taxon>Arachis</taxon>
    </lineage>
</organism>
<sequence>MVERLLSARPPVVPQQGAQRKESFSLKLVWMWDHIRHMPPTDDPDTLRQYARYYILLLIVGYLMTDKSNNFVHLHWLPLLQETGMLTDRFVCINGRMTLQMRLLSSCRLSWDMVGARQLCAPPTLWTSLMK</sequence>
<reference evidence="1 2" key="1">
    <citation type="submission" date="2019-01" db="EMBL/GenBank/DDBJ databases">
        <title>Sequencing of cultivated peanut Arachis hypogaea provides insights into genome evolution and oil improvement.</title>
        <authorList>
            <person name="Chen X."/>
        </authorList>
    </citation>
    <scope>NUCLEOTIDE SEQUENCE [LARGE SCALE GENOMIC DNA]</scope>
    <source>
        <strain evidence="2">cv. Fuhuasheng</strain>
        <tissue evidence="1">Leaves</tissue>
    </source>
</reference>
<comment type="caution">
    <text evidence="1">The sequence shown here is derived from an EMBL/GenBank/DDBJ whole genome shotgun (WGS) entry which is preliminary data.</text>
</comment>
<proteinExistence type="predicted"/>
<dbReference type="EMBL" id="SDMP01000019">
    <property type="protein sequence ID" value="RYQ90534.1"/>
    <property type="molecule type" value="Genomic_DNA"/>
</dbReference>
<evidence type="ECO:0008006" key="3">
    <source>
        <dbReference type="Google" id="ProtNLM"/>
    </source>
</evidence>
<gene>
    <name evidence="1" type="ORF">Ahy_B09g096591</name>
</gene>
<name>A0A444XLI1_ARAHY</name>
<keyword evidence="2" id="KW-1185">Reference proteome</keyword>
<evidence type="ECO:0000313" key="1">
    <source>
        <dbReference type="EMBL" id="RYQ90534.1"/>
    </source>
</evidence>